<evidence type="ECO:0000313" key="2">
    <source>
        <dbReference type="Proteomes" id="UP000887159"/>
    </source>
</evidence>
<keyword evidence="2" id="KW-1185">Reference proteome</keyword>
<dbReference type="AlphaFoldDB" id="A0A8X6VVH0"/>
<evidence type="ECO:0000313" key="1">
    <source>
        <dbReference type="EMBL" id="GFY23171.1"/>
    </source>
</evidence>
<dbReference type="Proteomes" id="UP000887159">
    <property type="component" value="Unassembled WGS sequence"/>
</dbReference>
<sequence length="68" mass="8052">MPTNRSLRLEWCHARGKCTAEEWNQNVFSDEFRFSLSSDDNRVRVWRSKGERLNLPLLYSDTPLPLLV</sequence>
<dbReference type="InterPro" id="IPR036397">
    <property type="entry name" value="RNaseH_sf"/>
</dbReference>
<comment type="caution">
    <text evidence="1">The sequence shown here is derived from an EMBL/GenBank/DDBJ whole genome shotgun (WGS) entry which is preliminary data.</text>
</comment>
<name>A0A8X6VVH0_TRICX</name>
<protein>
    <submittedName>
        <fullName evidence="1">Major facilitator superfamily domain-containing protein 6</fullName>
    </submittedName>
</protein>
<gene>
    <name evidence="1" type="primary">NCL1_40913</name>
    <name evidence="1" type="ORF">TNCV_3764111</name>
</gene>
<accession>A0A8X6VVH0</accession>
<proteinExistence type="predicted"/>
<reference evidence="1" key="1">
    <citation type="submission" date="2020-08" db="EMBL/GenBank/DDBJ databases">
        <title>Multicomponent nature underlies the extraordinary mechanical properties of spider dragline silk.</title>
        <authorList>
            <person name="Kono N."/>
            <person name="Nakamura H."/>
            <person name="Mori M."/>
            <person name="Yoshida Y."/>
            <person name="Ohtoshi R."/>
            <person name="Malay A.D."/>
            <person name="Moran D.A.P."/>
            <person name="Tomita M."/>
            <person name="Numata K."/>
            <person name="Arakawa K."/>
        </authorList>
    </citation>
    <scope>NUCLEOTIDE SEQUENCE</scope>
</reference>
<dbReference type="GO" id="GO:0003676">
    <property type="term" value="F:nucleic acid binding"/>
    <property type="evidence" value="ECO:0007669"/>
    <property type="project" value="InterPro"/>
</dbReference>
<dbReference type="Gene3D" id="3.30.420.10">
    <property type="entry name" value="Ribonuclease H-like superfamily/Ribonuclease H"/>
    <property type="match status" value="1"/>
</dbReference>
<dbReference type="EMBL" id="BMAU01021362">
    <property type="protein sequence ID" value="GFY23171.1"/>
    <property type="molecule type" value="Genomic_DNA"/>
</dbReference>
<organism evidence="1 2">
    <name type="scientific">Trichonephila clavipes</name>
    <name type="common">Golden silk orbweaver</name>
    <name type="synonym">Nephila clavipes</name>
    <dbReference type="NCBI Taxonomy" id="2585209"/>
    <lineage>
        <taxon>Eukaryota</taxon>
        <taxon>Metazoa</taxon>
        <taxon>Ecdysozoa</taxon>
        <taxon>Arthropoda</taxon>
        <taxon>Chelicerata</taxon>
        <taxon>Arachnida</taxon>
        <taxon>Araneae</taxon>
        <taxon>Araneomorphae</taxon>
        <taxon>Entelegynae</taxon>
        <taxon>Araneoidea</taxon>
        <taxon>Nephilidae</taxon>
        <taxon>Trichonephila</taxon>
    </lineage>
</organism>